<evidence type="ECO:0000256" key="1">
    <source>
        <dbReference type="SAM" id="MobiDB-lite"/>
    </source>
</evidence>
<name>A0A0J0XFU3_9TREE</name>
<dbReference type="Proteomes" id="UP000053611">
    <property type="component" value="Unassembled WGS sequence"/>
</dbReference>
<keyword evidence="3" id="KW-1185">Reference proteome</keyword>
<proteinExistence type="predicted"/>
<dbReference type="GeneID" id="28980309"/>
<dbReference type="AlphaFoldDB" id="A0A0J0XFU3"/>
<dbReference type="EMBL" id="KQ087245">
    <property type="protein sequence ID" value="KLT39940.1"/>
    <property type="molecule type" value="Genomic_DNA"/>
</dbReference>
<feature type="region of interest" description="Disordered" evidence="1">
    <location>
        <begin position="45"/>
        <end position="69"/>
    </location>
</feature>
<dbReference type="RefSeq" id="XP_018276431.1">
    <property type="nucleotide sequence ID" value="XM_018419706.1"/>
</dbReference>
<evidence type="ECO:0000313" key="2">
    <source>
        <dbReference type="EMBL" id="KLT39940.1"/>
    </source>
</evidence>
<accession>A0A0J0XFU3</accession>
<reference evidence="2 3" key="1">
    <citation type="submission" date="2015-03" db="EMBL/GenBank/DDBJ databases">
        <title>Genomics and transcriptomics of the oil-accumulating basidiomycete yeast T. oleaginosus allow insights into substrate utilization and the diverse evolutionary trajectories of mating systems in fungi.</title>
        <authorList>
            <consortium name="DOE Joint Genome Institute"/>
            <person name="Kourist R."/>
            <person name="Kracht O."/>
            <person name="Bracharz F."/>
            <person name="Lipzen A."/>
            <person name="Nolan M."/>
            <person name="Ohm R."/>
            <person name="Grigoriev I."/>
            <person name="Sun S."/>
            <person name="Heitman J."/>
            <person name="Bruck T."/>
            <person name="Nowrousian M."/>
        </authorList>
    </citation>
    <scope>NUCLEOTIDE SEQUENCE [LARGE SCALE GENOMIC DNA]</scope>
    <source>
        <strain evidence="2 3">IBC0246</strain>
    </source>
</reference>
<organism evidence="2 3">
    <name type="scientific">Cutaneotrichosporon oleaginosum</name>
    <dbReference type="NCBI Taxonomy" id="879819"/>
    <lineage>
        <taxon>Eukaryota</taxon>
        <taxon>Fungi</taxon>
        <taxon>Dikarya</taxon>
        <taxon>Basidiomycota</taxon>
        <taxon>Agaricomycotina</taxon>
        <taxon>Tremellomycetes</taxon>
        <taxon>Trichosporonales</taxon>
        <taxon>Trichosporonaceae</taxon>
        <taxon>Cutaneotrichosporon</taxon>
    </lineage>
</organism>
<gene>
    <name evidence="2" type="ORF">CC85DRAFT_167813</name>
</gene>
<sequence length="164" mass="18144">MVGRCCSKCPRVRHRAAGADIGVHPAVPMTQPAWPSQAVERLVGPGGHTSHEHEHKHMSRRPCAPKLPPPRHRLSVAATGEGMNESRVSATLCLLSRAEQRCQSAATNPFAHHRATLPLHPIYPLRDVGMLSRRCSFIGSRAVAAFVTSRSAQRRRPFARRPYR</sequence>
<evidence type="ECO:0000313" key="3">
    <source>
        <dbReference type="Proteomes" id="UP000053611"/>
    </source>
</evidence>
<protein>
    <submittedName>
        <fullName evidence="2">Uncharacterized protein</fullName>
    </submittedName>
</protein>